<accession>A0A1G9EHR4</accession>
<dbReference type="STRING" id="658219.SAMN05216212_3131"/>
<sequence length="140" mass="15592">MIDYPAVKAPDLIGTYDALAKAGGGYVWDQVLEYRVWCSPRNGAPDTEGGDDYYYVFASCEEALAFSRSAAGAEQPLALVLQEEYIDEPEPGQYIHVKEARIAEWPIEFLARPRRNARTIPDFLSPEAPANRLDIIRGLA</sequence>
<reference evidence="2" key="1">
    <citation type="submission" date="2016-10" db="EMBL/GenBank/DDBJ databases">
        <authorList>
            <person name="Varghese N."/>
            <person name="Submissions S."/>
        </authorList>
    </citation>
    <scope>NUCLEOTIDE SEQUENCE [LARGE SCALE GENOMIC DNA]</scope>
    <source>
        <strain evidence="2">CGMCC 1.10658</strain>
    </source>
</reference>
<gene>
    <name evidence="1" type="ORF">SAMN05216212_3131</name>
</gene>
<organism evidence="1 2">
    <name type="scientific">Microbulbifer yueqingensis</name>
    <dbReference type="NCBI Taxonomy" id="658219"/>
    <lineage>
        <taxon>Bacteria</taxon>
        <taxon>Pseudomonadati</taxon>
        <taxon>Pseudomonadota</taxon>
        <taxon>Gammaproteobacteria</taxon>
        <taxon>Cellvibrionales</taxon>
        <taxon>Microbulbiferaceae</taxon>
        <taxon>Microbulbifer</taxon>
    </lineage>
</organism>
<proteinExistence type="predicted"/>
<name>A0A1G9EHR4_9GAMM</name>
<dbReference type="AlphaFoldDB" id="A0A1G9EHR4"/>
<evidence type="ECO:0008006" key="3">
    <source>
        <dbReference type="Google" id="ProtNLM"/>
    </source>
</evidence>
<evidence type="ECO:0000313" key="2">
    <source>
        <dbReference type="Proteomes" id="UP000199305"/>
    </source>
</evidence>
<dbReference type="OrthoDB" id="194151at2"/>
<dbReference type="Proteomes" id="UP000199305">
    <property type="component" value="Unassembled WGS sequence"/>
</dbReference>
<protein>
    <recommendedName>
        <fullName evidence="3">GCN5 family acetyltransferase</fullName>
    </recommendedName>
</protein>
<dbReference type="EMBL" id="FNFH01000008">
    <property type="protein sequence ID" value="SDK75575.1"/>
    <property type="molecule type" value="Genomic_DNA"/>
</dbReference>
<evidence type="ECO:0000313" key="1">
    <source>
        <dbReference type="EMBL" id="SDK75575.1"/>
    </source>
</evidence>
<keyword evidence="2" id="KW-1185">Reference proteome</keyword>
<dbReference type="RefSeq" id="WP_091516627.1">
    <property type="nucleotide sequence ID" value="NZ_FNFH01000008.1"/>
</dbReference>